<dbReference type="STRING" id="452.Lspi_0683"/>
<gene>
    <name evidence="5" type="primary">lvhB_6</name>
    <name evidence="5" type="ORF">Lspi_0683</name>
</gene>
<dbReference type="Pfam" id="PF03524">
    <property type="entry name" value="CagX"/>
    <property type="match status" value="1"/>
</dbReference>
<dbReference type="EMBL" id="LNYX01000007">
    <property type="protein sequence ID" value="KTD65366.1"/>
    <property type="molecule type" value="Genomic_DNA"/>
</dbReference>
<dbReference type="PATRIC" id="fig|452.5.peg.749"/>
<evidence type="ECO:0000313" key="6">
    <source>
        <dbReference type="Proteomes" id="UP000054877"/>
    </source>
</evidence>
<dbReference type="InterPro" id="IPR010258">
    <property type="entry name" value="Conjugal_tfr_TrbG/VirB9/CagX"/>
</dbReference>
<dbReference type="NCBIfam" id="TIGR02781">
    <property type="entry name" value="VirB9"/>
    <property type="match status" value="1"/>
</dbReference>
<keyword evidence="6" id="KW-1185">Reference proteome</keyword>
<dbReference type="InterPro" id="IPR014148">
    <property type="entry name" value="VirB9"/>
</dbReference>
<evidence type="ECO:0000256" key="4">
    <source>
        <dbReference type="SAM" id="SignalP"/>
    </source>
</evidence>
<sequence>MNRFITRVLPLLIPVITAQAAQTPQAFPKDDRVKKVIFEDNNVVTVAATTFTSTQIVFGQSEAILDVEGGDTSGWMVTHHANLPNMMFIKPTMLNSNTNMTVVTNRHTYYFHVLSNKSLDTNPVRQVYAIKFVYPEEERARREARRKERARNHPKPKDPKTLNWHYRVSGNAQIIPAHVFDDGTFTYFELRKNQPVPAIFAVDDRQGKESVVNTRRQGNVLVVQRLAPQFTLRHGGQVASVFNSLEIARIKQGRR</sequence>
<comment type="caution">
    <text evidence="5">The sequence shown here is derived from an EMBL/GenBank/DDBJ whole genome shotgun (WGS) entry which is preliminary data.</text>
</comment>
<reference evidence="5 6" key="1">
    <citation type="submission" date="2015-11" db="EMBL/GenBank/DDBJ databases">
        <title>Genomic analysis of 38 Legionella species identifies large and diverse effector repertoires.</title>
        <authorList>
            <person name="Burstein D."/>
            <person name="Amaro F."/>
            <person name="Zusman T."/>
            <person name="Lifshitz Z."/>
            <person name="Cohen O."/>
            <person name="Gilbert J.A."/>
            <person name="Pupko T."/>
            <person name="Shuman H.A."/>
            <person name="Segal G."/>
        </authorList>
    </citation>
    <scope>NUCLEOTIDE SEQUENCE [LARGE SCALE GENOMIC DNA]</scope>
    <source>
        <strain evidence="5 6">Mt.St.Helens-9</strain>
    </source>
</reference>
<comment type="similarity">
    <text evidence="1">Belongs to the TrbG/VirB9 family.</text>
</comment>
<dbReference type="InterPro" id="IPR033645">
    <property type="entry name" value="VirB9/CagX/TrbG_C"/>
</dbReference>
<dbReference type="Proteomes" id="UP000054877">
    <property type="component" value="Unassembled WGS sequence"/>
</dbReference>
<evidence type="ECO:0000256" key="1">
    <source>
        <dbReference type="ARBA" id="ARBA00006135"/>
    </source>
</evidence>
<feature type="chain" id="PRO_5006918454" evidence="4">
    <location>
        <begin position="21"/>
        <end position="255"/>
    </location>
</feature>
<name>A0A0W0Z9C5_LEGSP</name>
<dbReference type="RefSeq" id="WP_058482633.1">
    <property type="nucleotide sequence ID" value="NZ_CAAAII010000002.1"/>
</dbReference>
<accession>A0A0W0Z9C5</accession>
<keyword evidence="2 4" id="KW-0732">Signal</keyword>
<evidence type="ECO:0000256" key="3">
    <source>
        <dbReference type="SAM" id="MobiDB-lite"/>
    </source>
</evidence>
<feature type="compositionally biased region" description="Basic residues" evidence="3">
    <location>
        <begin position="143"/>
        <end position="154"/>
    </location>
</feature>
<evidence type="ECO:0000256" key="2">
    <source>
        <dbReference type="ARBA" id="ARBA00022729"/>
    </source>
</evidence>
<protein>
    <submittedName>
        <fullName evidence="5">Vir protein</fullName>
    </submittedName>
</protein>
<dbReference type="CDD" id="cd06911">
    <property type="entry name" value="VirB9_CagX_TrbG"/>
    <property type="match status" value="1"/>
</dbReference>
<feature type="region of interest" description="Disordered" evidence="3">
    <location>
        <begin position="143"/>
        <end position="163"/>
    </location>
</feature>
<feature type="signal peptide" evidence="4">
    <location>
        <begin position="1"/>
        <end position="20"/>
    </location>
</feature>
<dbReference type="AlphaFoldDB" id="A0A0W0Z9C5"/>
<evidence type="ECO:0000313" key="5">
    <source>
        <dbReference type="EMBL" id="KTD65366.1"/>
    </source>
</evidence>
<organism evidence="5 6">
    <name type="scientific">Legionella spiritensis</name>
    <dbReference type="NCBI Taxonomy" id="452"/>
    <lineage>
        <taxon>Bacteria</taxon>
        <taxon>Pseudomonadati</taxon>
        <taxon>Pseudomonadota</taxon>
        <taxon>Gammaproteobacteria</taxon>
        <taxon>Legionellales</taxon>
        <taxon>Legionellaceae</taxon>
        <taxon>Legionella</taxon>
    </lineage>
</organism>
<proteinExistence type="inferred from homology"/>
<dbReference type="InterPro" id="IPR038161">
    <property type="entry name" value="VirB9/CagX/TrbG_C_sf"/>
</dbReference>
<dbReference type="Gene3D" id="2.60.40.2500">
    <property type="match status" value="1"/>
</dbReference>